<feature type="transmembrane region" description="Helical" evidence="3">
    <location>
        <begin position="46"/>
        <end position="65"/>
    </location>
</feature>
<dbReference type="SUPFAM" id="SSF90257">
    <property type="entry name" value="Myosin rod fragments"/>
    <property type="match status" value="1"/>
</dbReference>
<organism evidence="5 6">
    <name type="scientific">Fomitopsis schrenkii</name>
    <name type="common">Brown rot fungus</name>
    <dbReference type="NCBI Taxonomy" id="2126942"/>
    <lineage>
        <taxon>Eukaryota</taxon>
        <taxon>Fungi</taxon>
        <taxon>Dikarya</taxon>
        <taxon>Basidiomycota</taxon>
        <taxon>Agaricomycotina</taxon>
        <taxon>Agaricomycetes</taxon>
        <taxon>Polyporales</taxon>
        <taxon>Fomitopsis</taxon>
    </lineage>
</organism>
<keyword evidence="1" id="KW-0175">Coiled coil</keyword>
<dbReference type="SUPFAM" id="SSF57997">
    <property type="entry name" value="Tropomyosin"/>
    <property type="match status" value="1"/>
</dbReference>
<feature type="transmembrane region" description="Helical" evidence="3">
    <location>
        <begin position="72"/>
        <end position="91"/>
    </location>
</feature>
<feature type="signal peptide" evidence="4">
    <location>
        <begin position="1"/>
        <end position="22"/>
    </location>
</feature>
<feature type="coiled-coil region" evidence="1">
    <location>
        <begin position="290"/>
        <end position="394"/>
    </location>
</feature>
<dbReference type="PANTHER" id="PTHR43941">
    <property type="entry name" value="STRUCTURAL MAINTENANCE OF CHROMOSOMES PROTEIN 2"/>
    <property type="match status" value="1"/>
</dbReference>
<evidence type="ECO:0000256" key="3">
    <source>
        <dbReference type="SAM" id="Phobius"/>
    </source>
</evidence>
<feature type="coiled-coil region" evidence="1">
    <location>
        <begin position="759"/>
        <end position="786"/>
    </location>
</feature>
<keyword evidence="6" id="KW-1185">Reference proteome</keyword>
<evidence type="ECO:0000313" key="6">
    <source>
        <dbReference type="Proteomes" id="UP000015241"/>
    </source>
</evidence>
<feature type="compositionally biased region" description="Low complexity" evidence="2">
    <location>
        <begin position="965"/>
        <end position="977"/>
    </location>
</feature>
<dbReference type="EMBL" id="KE504197">
    <property type="protein sequence ID" value="EPS95926.1"/>
    <property type="molecule type" value="Genomic_DNA"/>
</dbReference>
<dbReference type="eggNOG" id="ENOG502QR8U">
    <property type="taxonomic scope" value="Eukaryota"/>
</dbReference>
<feature type="region of interest" description="Disordered" evidence="2">
    <location>
        <begin position="948"/>
        <end position="988"/>
    </location>
</feature>
<feature type="coiled-coil region" evidence="1">
    <location>
        <begin position="465"/>
        <end position="492"/>
    </location>
</feature>
<dbReference type="HOGENOM" id="CLU_286373_0_0_1"/>
<feature type="coiled-coil region" evidence="1">
    <location>
        <begin position="995"/>
        <end position="1029"/>
    </location>
</feature>
<dbReference type="InParanoid" id="S8DRM4"/>
<proteinExistence type="predicted"/>
<keyword evidence="3" id="KW-0472">Membrane</keyword>
<feature type="coiled-coil region" evidence="1">
    <location>
        <begin position="865"/>
        <end position="920"/>
    </location>
</feature>
<protein>
    <submittedName>
        <fullName evidence="5">Uncharacterized protein</fullName>
    </submittedName>
</protein>
<evidence type="ECO:0000313" key="5">
    <source>
        <dbReference type="EMBL" id="EPS95926.1"/>
    </source>
</evidence>
<keyword evidence="4" id="KW-0732">Signal</keyword>
<dbReference type="OrthoDB" id="10255512at2759"/>
<feature type="coiled-coil region" evidence="1">
    <location>
        <begin position="107"/>
        <end position="134"/>
    </location>
</feature>
<feature type="region of interest" description="Disordered" evidence="2">
    <location>
        <begin position="1034"/>
        <end position="1054"/>
    </location>
</feature>
<name>S8DRM4_FOMSC</name>
<feature type="chain" id="PRO_5004550032" evidence="4">
    <location>
        <begin position="23"/>
        <end position="1079"/>
    </location>
</feature>
<dbReference type="AlphaFoldDB" id="S8DRM4"/>
<dbReference type="PANTHER" id="PTHR43941:SF1">
    <property type="entry name" value="STRUCTURAL MAINTENANCE OF CHROMOSOMES PROTEIN 2"/>
    <property type="match status" value="1"/>
</dbReference>
<accession>S8DRM4</accession>
<evidence type="ECO:0000256" key="4">
    <source>
        <dbReference type="SAM" id="SignalP"/>
    </source>
</evidence>
<feature type="compositionally biased region" description="Basic and acidic residues" evidence="2">
    <location>
        <begin position="1034"/>
        <end position="1046"/>
    </location>
</feature>
<dbReference type="Gene3D" id="1.10.287.1490">
    <property type="match status" value="1"/>
</dbReference>
<keyword evidence="3" id="KW-1133">Transmembrane helix</keyword>
<keyword evidence="3" id="KW-0812">Transmembrane</keyword>
<reference evidence="5 6" key="1">
    <citation type="journal article" date="2012" name="Science">
        <title>The Paleozoic origin of enzymatic lignin decomposition reconstructed from 31 fungal genomes.</title>
        <authorList>
            <person name="Floudas D."/>
            <person name="Binder M."/>
            <person name="Riley R."/>
            <person name="Barry K."/>
            <person name="Blanchette R.A."/>
            <person name="Henrissat B."/>
            <person name="Martinez A.T."/>
            <person name="Otillar R."/>
            <person name="Spatafora J.W."/>
            <person name="Yadav J.S."/>
            <person name="Aerts A."/>
            <person name="Benoit I."/>
            <person name="Boyd A."/>
            <person name="Carlson A."/>
            <person name="Copeland A."/>
            <person name="Coutinho P.M."/>
            <person name="de Vries R.P."/>
            <person name="Ferreira P."/>
            <person name="Findley K."/>
            <person name="Foster B."/>
            <person name="Gaskell J."/>
            <person name="Glotzer D."/>
            <person name="Gorecki P."/>
            <person name="Heitman J."/>
            <person name="Hesse C."/>
            <person name="Hori C."/>
            <person name="Igarashi K."/>
            <person name="Jurgens J.A."/>
            <person name="Kallen N."/>
            <person name="Kersten P."/>
            <person name="Kohler A."/>
            <person name="Kuees U."/>
            <person name="Kumar T.K.A."/>
            <person name="Kuo A."/>
            <person name="LaButti K."/>
            <person name="Larrondo L.F."/>
            <person name="Lindquist E."/>
            <person name="Ling A."/>
            <person name="Lombard V."/>
            <person name="Lucas S."/>
            <person name="Lundell T."/>
            <person name="Martin R."/>
            <person name="McLaughlin D.J."/>
            <person name="Morgenstern I."/>
            <person name="Morin E."/>
            <person name="Murat C."/>
            <person name="Nagy L.G."/>
            <person name="Nolan M."/>
            <person name="Ohm R.A."/>
            <person name="Patyshakuliyeva A."/>
            <person name="Rokas A."/>
            <person name="Ruiz-Duenas F.J."/>
            <person name="Sabat G."/>
            <person name="Salamov A."/>
            <person name="Samejima M."/>
            <person name="Schmutz J."/>
            <person name="Slot J.C."/>
            <person name="St John F."/>
            <person name="Stenlid J."/>
            <person name="Sun H."/>
            <person name="Sun S."/>
            <person name="Syed K."/>
            <person name="Tsang A."/>
            <person name="Wiebenga A."/>
            <person name="Young D."/>
            <person name="Pisabarro A."/>
            <person name="Eastwood D.C."/>
            <person name="Martin F."/>
            <person name="Cullen D."/>
            <person name="Grigoriev I.V."/>
            <person name="Hibbett D.S."/>
        </authorList>
    </citation>
    <scope>NUCLEOTIDE SEQUENCE</scope>
    <source>
        <strain evidence="6">FP-58527</strain>
    </source>
</reference>
<gene>
    <name evidence="5" type="ORF">FOMPIDRAFT_1019141</name>
</gene>
<feature type="coiled-coil region" evidence="1">
    <location>
        <begin position="640"/>
        <end position="716"/>
    </location>
</feature>
<evidence type="ECO:0000256" key="1">
    <source>
        <dbReference type="SAM" id="Coils"/>
    </source>
</evidence>
<dbReference type="STRING" id="743788.S8DRM4"/>
<evidence type="ECO:0000256" key="2">
    <source>
        <dbReference type="SAM" id="MobiDB-lite"/>
    </source>
</evidence>
<sequence length="1079" mass="120373">MPSRQRLLLYQLLLSLIATVYALCNPPRRFEEHLRSLEALDNLVLLYSVLGGYAFFVFSLLYGVVFSLVTRFFIRLFHALIWTFGACRRGVPYLNVIETSLDWVLREERYKLNVAALQKNNDALNTTLATAVEARHRTGSALKKEKARARKRDADVEQRKRTTNRIIHRLQGHKRALAARVADREAVIRSRDSMVRLLETEVLGAQGQVVDLSEQLTDAKNLAQEQKTSAKALTTKTLEQETVIEGLIADLELEKQTREHWADRARESAEIVDGLRNGLQVSLAEQEEINSKLCGELETQQRRAHEAEAKIADLEVRKGELEASNETWKARTKEEEAQVHDLTAQNVTLQATIDNFNIEVEGLKTEVAESTAKAENWEDKAHNHEADAAEWKALAVEEQTKGKKLETSTRELEVKVGDLKTCVAEYELRAIALVAEIDEGKTVAREHERTTAEWKARTTTYEAKATDLESRNVKLEATVVSLRAEVVHLETRSNDFAAKAEHWESKARNYEADVAGWKTHATEQQIRIEGLETHKYELEGEIGDLKSRIAARELCAIALAAEIDEVTVAARNHQNAAAEWEAHATKQHGRADKLKASTLDLEVAVLELKAIVVDRDNTIDTLETRGRELAVKICDADDRVLVLEAEIQEWEDLAHEHEATADEWKASAARLETKVDGLTASRTELESRVVDLGDALTRAEVTAGELESRINEQEGAKVAADQYTAQLEISLAESQQVVAVFIDRFRQGRDAVMDLTHRNTLLSSEHEQLKARVTTLEQQVQKAQADFAEACVSLDSDSQSMLDADFIEDVDLDTSTVRWSALEEQLAAMEADTTTFLIADTMLDFEAEDKSVANEDLTKWLDSEIDCLKYRLNAAQGELRASEAKFEEVKTELLRTTEELETQKRINAELEKARDVLQAKQLATPARVQNLKAQNPAAKPLGARLHVTPNKRVLAPQSKLATPKTLTPSARSPSTRTSGRRENLSPATLELQMDRDALKAKLAASEKRIHDLKAQLANVSNKADTLQVKLDKAFSNHGNDDDKEGTSADVGGSPVVHIIGREVGTSLHASPAEAVMPEA</sequence>
<dbReference type="Proteomes" id="UP000015241">
    <property type="component" value="Unassembled WGS sequence"/>
</dbReference>